<name>A0A7S0D460_MICPS</name>
<dbReference type="Pfam" id="PF01105">
    <property type="entry name" value="EMP24_GP25L"/>
    <property type="match status" value="1"/>
</dbReference>
<accession>A0A7S0D460</accession>
<dbReference type="InterPro" id="IPR015720">
    <property type="entry name" value="Emp24-like"/>
</dbReference>
<feature type="chain" id="PRO_5030889808" description="GOLD domain-containing protein" evidence="9">
    <location>
        <begin position="24"/>
        <end position="215"/>
    </location>
</feature>
<dbReference type="SMART" id="SM01190">
    <property type="entry name" value="EMP24_GP25L"/>
    <property type="match status" value="1"/>
</dbReference>
<feature type="signal peptide" evidence="9">
    <location>
        <begin position="1"/>
        <end position="23"/>
    </location>
</feature>
<comment type="similarity">
    <text evidence="2 7">Belongs to the EMP24/GP25L family.</text>
</comment>
<proteinExistence type="inferred from homology"/>
<evidence type="ECO:0000256" key="1">
    <source>
        <dbReference type="ARBA" id="ARBA00004479"/>
    </source>
</evidence>
<evidence type="ECO:0000256" key="9">
    <source>
        <dbReference type="SAM" id="SignalP"/>
    </source>
</evidence>
<dbReference type="AlphaFoldDB" id="A0A7S0D460"/>
<evidence type="ECO:0000256" key="2">
    <source>
        <dbReference type="ARBA" id="ARBA00007104"/>
    </source>
</evidence>
<comment type="subcellular location">
    <subcellularLocation>
        <location evidence="1 7">Membrane</location>
        <topology evidence="1 7">Single-pass type I membrane protein</topology>
    </subcellularLocation>
</comment>
<evidence type="ECO:0000256" key="3">
    <source>
        <dbReference type="ARBA" id="ARBA00022692"/>
    </source>
</evidence>
<keyword evidence="3 7" id="KW-0812">Transmembrane</keyword>
<dbReference type="EMBL" id="HBEN01007887">
    <property type="protein sequence ID" value="CAD8440772.1"/>
    <property type="molecule type" value="Transcribed_RNA"/>
</dbReference>
<keyword evidence="4 9" id="KW-0732">Signal</keyword>
<evidence type="ECO:0000256" key="8">
    <source>
        <dbReference type="SAM" id="Phobius"/>
    </source>
</evidence>
<dbReference type="InterPro" id="IPR009038">
    <property type="entry name" value="GOLD_dom"/>
</dbReference>
<gene>
    <name evidence="11" type="ORF">MSP1401_LOCUS6496</name>
</gene>
<evidence type="ECO:0000313" key="11">
    <source>
        <dbReference type="EMBL" id="CAD8440772.1"/>
    </source>
</evidence>
<evidence type="ECO:0000259" key="10">
    <source>
        <dbReference type="PROSITE" id="PS50866"/>
    </source>
</evidence>
<dbReference type="GO" id="GO:0016020">
    <property type="term" value="C:membrane"/>
    <property type="evidence" value="ECO:0007669"/>
    <property type="project" value="UniProtKB-SubCell"/>
</dbReference>
<organism evidence="11">
    <name type="scientific">Micromonas pusilla</name>
    <name type="common">Picoplanktonic green alga</name>
    <name type="synonym">Chromulina pusilla</name>
    <dbReference type="NCBI Taxonomy" id="38833"/>
    <lineage>
        <taxon>Eukaryota</taxon>
        <taxon>Viridiplantae</taxon>
        <taxon>Chlorophyta</taxon>
        <taxon>Mamiellophyceae</taxon>
        <taxon>Mamiellales</taxon>
        <taxon>Mamiellaceae</taxon>
        <taxon>Micromonas</taxon>
    </lineage>
</organism>
<feature type="transmembrane region" description="Helical" evidence="8">
    <location>
        <begin position="183"/>
        <end position="205"/>
    </location>
</feature>
<evidence type="ECO:0000256" key="7">
    <source>
        <dbReference type="RuleBase" id="RU003827"/>
    </source>
</evidence>
<evidence type="ECO:0000256" key="4">
    <source>
        <dbReference type="ARBA" id="ARBA00022729"/>
    </source>
</evidence>
<dbReference type="PANTHER" id="PTHR22811">
    <property type="entry name" value="TRANSMEMBRANE EMP24 DOMAIN-CONTAINING PROTEIN"/>
    <property type="match status" value="1"/>
</dbReference>
<evidence type="ECO:0000256" key="6">
    <source>
        <dbReference type="ARBA" id="ARBA00023136"/>
    </source>
</evidence>
<sequence length="215" mass="24475">MRASTRFLAFAAIAVALLGSATAMEFDLVDRGAPKNHPEENMKCVLEELAPSTLVMFTYESPDGTHLNLKLYDPEDTEIYSDTDSPEGSYGFTTELEGDYKACFYKTNVDKEDLKNHKVRLDWKTGVAVADWEKIAKAEKVDTISSTLRSLEAEMREIHNGMLFLRQKEAELRDLNESTNTRVAWLSFVSLAVCIGLCVWQILYLKQFFQRKKLL</sequence>
<feature type="domain" description="GOLD" evidence="10">
    <location>
        <begin position="42"/>
        <end position="125"/>
    </location>
</feature>
<evidence type="ECO:0000256" key="5">
    <source>
        <dbReference type="ARBA" id="ARBA00022989"/>
    </source>
</evidence>
<keyword evidence="6 8" id="KW-0472">Membrane</keyword>
<keyword evidence="5 8" id="KW-1133">Transmembrane helix</keyword>
<dbReference type="PROSITE" id="PS50866">
    <property type="entry name" value="GOLD"/>
    <property type="match status" value="1"/>
</dbReference>
<protein>
    <recommendedName>
        <fullName evidence="10">GOLD domain-containing protein</fullName>
    </recommendedName>
</protein>
<reference evidence="11" key="1">
    <citation type="submission" date="2021-01" db="EMBL/GenBank/DDBJ databases">
        <authorList>
            <person name="Corre E."/>
            <person name="Pelletier E."/>
            <person name="Niang G."/>
            <person name="Scheremetjew M."/>
            <person name="Finn R."/>
            <person name="Kale V."/>
            <person name="Holt S."/>
            <person name="Cochrane G."/>
            <person name="Meng A."/>
            <person name="Brown T."/>
            <person name="Cohen L."/>
        </authorList>
    </citation>
    <scope>NUCLEOTIDE SEQUENCE</scope>
    <source>
        <strain evidence="11">CCAC1681</strain>
    </source>
</reference>